<reference evidence="2" key="1">
    <citation type="submission" date="2016-02" db="EMBL/GenBank/DDBJ databases">
        <title>Draft genome sequence of Microdochium bolleyi, a fungal endophyte of beachgrass.</title>
        <authorList>
            <consortium name="DOE Joint Genome Institute"/>
            <person name="David A.S."/>
            <person name="May G."/>
            <person name="Haridas S."/>
            <person name="Lim J."/>
            <person name="Wang M."/>
            <person name="Labutti K."/>
            <person name="Lipzen A."/>
            <person name="Barry K."/>
            <person name="Grigoriev I.V."/>
        </authorList>
    </citation>
    <scope>NUCLEOTIDE SEQUENCE [LARGE SCALE GENOMIC DNA]</scope>
    <source>
        <strain evidence="2">J235TASD1</strain>
    </source>
</reference>
<evidence type="ECO:0000313" key="2">
    <source>
        <dbReference type="Proteomes" id="UP000070501"/>
    </source>
</evidence>
<protein>
    <submittedName>
        <fullName evidence="1">Uncharacterized protein</fullName>
    </submittedName>
</protein>
<dbReference type="InParanoid" id="A0A136IT71"/>
<evidence type="ECO:0000313" key="1">
    <source>
        <dbReference type="EMBL" id="KXJ88214.1"/>
    </source>
</evidence>
<dbReference type="AlphaFoldDB" id="A0A136IT71"/>
<keyword evidence="2" id="KW-1185">Reference proteome</keyword>
<name>A0A136IT71_9PEZI</name>
<proteinExistence type="predicted"/>
<dbReference type="EMBL" id="KQ964259">
    <property type="protein sequence ID" value="KXJ88214.1"/>
    <property type="molecule type" value="Genomic_DNA"/>
</dbReference>
<gene>
    <name evidence="1" type="ORF">Micbo1qcDRAFT_19080</name>
</gene>
<dbReference type="Proteomes" id="UP000070501">
    <property type="component" value="Unassembled WGS sequence"/>
</dbReference>
<organism evidence="1 2">
    <name type="scientific">Microdochium bolleyi</name>
    <dbReference type="NCBI Taxonomy" id="196109"/>
    <lineage>
        <taxon>Eukaryota</taxon>
        <taxon>Fungi</taxon>
        <taxon>Dikarya</taxon>
        <taxon>Ascomycota</taxon>
        <taxon>Pezizomycotina</taxon>
        <taxon>Sordariomycetes</taxon>
        <taxon>Xylariomycetidae</taxon>
        <taxon>Xylariales</taxon>
        <taxon>Microdochiaceae</taxon>
        <taxon>Microdochium</taxon>
    </lineage>
</organism>
<accession>A0A136IT71</accession>
<sequence length="98" mass="10978">MNISLTGVSFTGLSLCRCFWGTSLLAHMTALQPKPLRSLDRKPLRSWRRHDTAISFDWSLGHLGQPAIRLLSTLLQKQEDTSRNAEPTCKLCGLVDVL</sequence>